<proteinExistence type="inferred from homology"/>
<dbReference type="InterPro" id="IPR014718">
    <property type="entry name" value="GH-type_carb-bd"/>
</dbReference>
<dbReference type="Pfam" id="PF01263">
    <property type="entry name" value="Aldose_epim"/>
    <property type="match status" value="1"/>
</dbReference>
<keyword evidence="3 5" id="KW-0413">Isomerase</keyword>
<dbReference type="Gene3D" id="2.70.98.10">
    <property type="match status" value="1"/>
</dbReference>
<evidence type="ECO:0000256" key="7">
    <source>
        <dbReference type="PIRSR" id="PIRSR005096-2"/>
    </source>
</evidence>
<dbReference type="PANTHER" id="PTHR10091">
    <property type="entry name" value="ALDOSE-1-EPIMERASE"/>
    <property type="match status" value="1"/>
</dbReference>
<dbReference type="InterPro" id="IPR015443">
    <property type="entry name" value="Aldose_1-epimerase"/>
</dbReference>
<dbReference type="CDD" id="cd09019">
    <property type="entry name" value="galactose_mutarotase_like"/>
    <property type="match status" value="1"/>
</dbReference>
<sequence length="346" mass="37308">MTLQHRTETAAIEEIVLSTASGATATVLDHGATLRDLKVPAPGGGVQRVVLGFGDIDLYRTNPTYFGATAGRHANRIRAGRFSLEGSEHSLSLNEAGRNHLHGGFRGFSHRPWRVVSRAANAVTLELVSPAGEEGYPGTVTARCTYTLLDPGTLRVEMTAETDAPTIVNMAHHSYFTLEPGGSVRDLDLAINAGHYTPVDETLIPTGEIAPVIDTPYDFRTARPVRWWGEGGAEYDINFVLDRHGDDGTTAEGLAHAATLRSPRTGLSLDVWTTEPGLQVFDGGFLGPEPAGLDGARHFPHAGLCLETQRFPDGPNQVGFPSPALAPGDLYRHVTEYRFSLHRPES</sequence>
<comment type="catalytic activity">
    <reaction evidence="5">
        <text>alpha-D-glucose = beta-D-glucose</text>
        <dbReference type="Rhea" id="RHEA:10264"/>
        <dbReference type="ChEBI" id="CHEBI:15903"/>
        <dbReference type="ChEBI" id="CHEBI:17925"/>
        <dbReference type="EC" id="5.1.3.3"/>
    </reaction>
</comment>
<dbReference type="OrthoDB" id="9779408at2"/>
<dbReference type="STRING" id="1123029.SAMN02745172_00201"/>
<feature type="active site" description="Proton donor" evidence="6">
    <location>
        <position position="173"/>
    </location>
</feature>
<evidence type="ECO:0000313" key="9">
    <source>
        <dbReference type="EMBL" id="SHO60167.1"/>
    </source>
</evidence>
<feature type="binding site" evidence="8">
    <location>
        <begin position="173"/>
        <end position="175"/>
    </location>
    <ligand>
        <name>beta-D-galactose</name>
        <dbReference type="ChEBI" id="CHEBI:27667"/>
    </ligand>
</feature>
<dbReference type="EC" id="5.1.3.3" evidence="5"/>
<dbReference type="UniPathway" id="UPA00242"/>
<evidence type="ECO:0000256" key="6">
    <source>
        <dbReference type="PIRSR" id="PIRSR005096-1"/>
    </source>
</evidence>
<gene>
    <name evidence="9" type="ORF">SAMN02745172_00201</name>
</gene>
<dbReference type="InterPro" id="IPR008183">
    <property type="entry name" value="Aldose_1/G6P_1-epimerase"/>
</dbReference>
<name>A0A1M7Z5E6_9HYPH</name>
<evidence type="ECO:0000256" key="2">
    <source>
        <dbReference type="ARBA" id="ARBA00006206"/>
    </source>
</evidence>
<feature type="binding site" evidence="7">
    <location>
        <position position="236"/>
    </location>
    <ligand>
        <name>beta-D-galactose</name>
        <dbReference type="ChEBI" id="CHEBI:27667"/>
    </ligand>
</feature>
<dbReference type="GO" id="GO:0033499">
    <property type="term" value="P:galactose catabolic process via UDP-galactose, Leloir pathway"/>
    <property type="evidence" value="ECO:0007669"/>
    <property type="project" value="TreeGrafter"/>
</dbReference>
<reference evidence="9 10" key="1">
    <citation type="submission" date="2016-12" db="EMBL/GenBank/DDBJ databases">
        <authorList>
            <person name="Song W.-J."/>
            <person name="Kurnit D.M."/>
        </authorList>
    </citation>
    <scope>NUCLEOTIDE SEQUENCE [LARGE SCALE GENOMIC DNA]</scope>
    <source>
        <strain evidence="9 10">DSM 19599</strain>
    </source>
</reference>
<feature type="active site" description="Proton acceptor" evidence="6">
    <location>
        <position position="307"/>
    </location>
</feature>
<organism evidence="9 10">
    <name type="scientific">Pseudoxanthobacter soli DSM 19599</name>
    <dbReference type="NCBI Taxonomy" id="1123029"/>
    <lineage>
        <taxon>Bacteria</taxon>
        <taxon>Pseudomonadati</taxon>
        <taxon>Pseudomonadota</taxon>
        <taxon>Alphaproteobacteria</taxon>
        <taxon>Hyphomicrobiales</taxon>
        <taxon>Segnochrobactraceae</taxon>
        <taxon>Pseudoxanthobacter</taxon>
    </lineage>
</organism>
<dbReference type="SUPFAM" id="SSF74650">
    <property type="entry name" value="Galactose mutarotase-like"/>
    <property type="match status" value="1"/>
</dbReference>
<dbReference type="EMBL" id="FRXO01000001">
    <property type="protein sequence ID" value="SHO60167.1"/>
    <property type="molecule type" value="Genomic_DNA"/>
</dbReference>
<protein>
    <recommendedName>
        <fullName evidence="5">Aldose 1-epimerase</fullName>
        <ecNumber evidence="5">5.1.3.3</ecNumber>
    </recommendedName>
</protein>
<accession>A0A1M7Z5E6</accession>
<evidence type="ECO:0000256" key="5">
    <source>
        <dbReference type="PIRNR" id="PIRNR005096"/>
    </source>
</evidence>
<dbReference type="GO" id="GO:0004034">
    <property type="term" value="F:aldose 1-epimerase activity"/>
    <property type="evidence" value="ECO:0007669"/>
    <property type="project" value="UniProtKB-EC"/>
</dbReference>
<evidence type="ECO:0000256" key="4">
    <source>
        <dbReference type="ARBA" id="ARBA00023277"/>
    </source>
</evidence>
<dbReference type="Proteomes" id="UP000186406">
    <property type="component" value="Unassembled WGS sequence"/>
</dbReference>
<evidence type="ECO:0000256" key="1">
    <source>
        <dbReference type="ARBA" id="ARBA00005028"/>
    </source>
</evidence>
<dbReference type="RefSeq" id="WP_073625347.1">
    <property type="nucleotide sequence ID" value="NZ_FRXO01000001.1"/>
</dbReference>
<keyword evidence="10" id="KW-1185">Reference proteome</keyword>
<evidence type="ECO:0000256" key="3">
    <source>
        <dbReference type="ARBA" id="ARBA00023235"/>
    </source>
</evidence>
<dbReference type="GO" id="GO:0030246">
    <property type="term" value="F:carbohydrate binding"/>
    <property type="evidence" value="ECO:0007669"/>
    <property type="project" value="InterPro"/>
</dbReference>
<feature type="binding site" evidence="8">
    <location>
        <begin position="75"/>
        <end position="76"/>
    </location>
    <ligand>
        <name>beta-D-galactose</name>
        <dbReference type="ChEBI" id="CHEBI:27667"/>
    </ligand>
</feature>
<dbReference type="InterPro" id="IPR011013">
    <property type="entry name" value="Gal_mutarotase_sf_dom"/>
</dbReference>
<comment type="similarity">
    <text evidence="2 5">Belongs to the aldose epimerase family.</text>
</comment>
<dbReference type="GO" id="GO:0006006">
    <property type="term" value="P:glucose metabolic process"/>
    <property type="evidence" value="ECO:0007669"/>
    <property type="project" value="TreeGrafter"/>
</dbReference>
<evidence type="ECO:0000256" key="8">
    <source>
        <dbReference type="PIRSR" id="PIRSR005096-3"/>
    </source>
</evidence>
<dbReference type="InterPro" id="IPR047215">
    <property type="entry name" value="Galactose_mutarotase-like"/>
</dbReference>
<keyword evidence="4 5" id="KW-0119">Carbohydrate metabolism</keyword>
<comment type="pathway">
    <text evidence="1 5">Carbohydrate metabolism; hexose metabolism.</text>
</comment>
<dbReference type="AlphaFoldDB" id="A0A1M7Z5E6"/>
<evidence type="ECO:0000313" key="10">
    <source>
        <dbReference type="Proteomes" id="UP000186406"/>
    </source>
</evidence>
<dbReference type="NCBIfam" id="NF008277">
    <property type="entry name" value="PRK11055.1"/>
    <property type="match status" value="1"/>
</dbReference>
<dbReference type="PIRSF" id="PIRSF005096">
    <property type="entry name" value="GALM"/>
    <property type="match status" value="1"/>
</dbReference>
<dbReference type="PANTHER" id="PTHR10091:SF0">
    <property type="entry name" value="GALACTOSE MUTAROTASE"/>
    <property type="match status" value="1"/>
</dbReference>